<evidence type="ECO:0000256" key="1">
    <source>
        <dbReference type="ARBA" id="ARBA00022801"/>
    </source>
</evidence>
<evidence type="ECO:0000259" key="2">
    <source>
        <dbReference type="SMART" id="SM00065"/>
    </source>
</evidence>
<dbReference type="Gene3D" id="3.30.450.40">
    <property type="match status" value="1"/>
</dbReference>
<dbReference type="PANTHER" id="PTHR43156:SF2">
    <property type="entry name" value="STAGE II SPORULATION PROTEIN E"/>
    <property type="match status" value="1"/>
</dbReference>
<dbReference type="InterPro" id="IPR029016">
    <property type="entry name" value="GAF-like_dom_sf"/>
</dbReference>
<name>A0A7W7Z9Z9_9BACT</name>
<dbReference type="Pfam" id="PF07228">
    <property type="entry name" value="SpoIIE"/>
    <property type="match status" value="1"/>
</dbReference>
<dbReference type="InterPro" id="IPR001932">
    <property type="entry name" value="PPM-type_phosphatase-like_dom"/>
</dbReference>
<dbReference type="EMBL" id="JACHIP010000001">
    <property type="protein sequence ID" value="MBB5055496.1"/>
    <property type="molecule type" value="Genomic_DNA"/>
</dbReference>
<dbReference type="InterPro" id="IPR052016">
    <property type="entry name" value="Bact_Sigma-Reg"/>
</dbReference>
<accession>A0A7W7Z9Z9</accession>
<dbReference type="InterPro" id="IPR003018">
    <property type="entry name" value="GAF"/>
</dbReference>
<dbReference type="SMART" id="SM00331">
    <property type="entry name" value="PP2C_SIG"/>
    <property type="match status" value="1"/>
</dbReference>
<sequence length="519" mass="55007">MAALSLKTIASRRSSSYPALVAMCEALGGSVCVTDASGKVLLGELPGTDRLSAGVPVLLDDATLGYVTGPPEAAKALSLLLAHLASREAEGRALAAEVLHLYREVHLIEQLSEQLAALLNLNAVGESALAQAQRLISATHGCILVREKDDSPLRVAAFFGRLEGGDGGPLATGSQFAQSILDRGIAEVVNDCGSDARLFDSERALNAVICAPLRAGQRSVGVIALAHTAAGTSYSAADLKLVNTIALQTATAIENSFLCADMVGAVRDREQLAALQHELETARTIQHLLVPRIFPPFPERKEFELHAQMTSARAVGGDFFDFFLVDENRLGVVIGDVSGKGIPAALYMALTRMQVKSTAILGMSPAECFLEVNRVLVRERVSAMFATCFYGLLDLVTGEFQYCSAGHNPPYVTRAASGEVEALADVGGIPLGLFDGMGYIVSSVQLMPGDAVFLYTDGVSEAQNIAEEDFSDERVIGGLGANCELDCRALIGEMSRRVALFVDGAPQSDDITMLSVRRF</sequence>
<keyword evidence="1" id="KW-0378">Hydrolase</keyword>
<dbReference type="RefSeq" id="WP_184213225.1">
    <property type="nucleotide sequence ID" value="NZ_JACHIP010000001.1"/>
</dbReference>
<protein>
    <recommendedName>
        <fullName evidence="6">Sigma-B regulation protein RsbU (Phosphoserine phosphatase)</fullName>
    </recommendedName>
</protein>
<dbReference type="Gene3D" id="3.60.40.10">
    <property type="entry name" value="PPM-type phosphatase domain"/>
    <property type="match status" value="1"/>
</dbReference>
<evidence type="ECO:0000313" key="5">
    <source>
        <dbReference type="Proteomes" id="UP000540989"/>
    </source>
</evidence>
<dbReference type="PANTHER" id="PTHR43156">
    <property type="entry name" value="STAGE II SPORULATION PROTEIN E-RELATED"/>
    <property type="match status" value="1"/>
</dbReference>
<dbReference type="SUPFAM" id="SSF55781">
    <property type="entry name" value="GAF domain-like"/>
    <property type="match status" value="1"/>
</dbReference>
<dbReference type="InterPro" id="IPR036457">
    <property type="entry name" value="PPM-type-like_dom_sf"/>
</dbReference>
<gene>
    <name evidence="4" type="ORF">HDF16_000165</name>
</gene>
<evidence type="ECO:0008006" key="6">
    <source>
        <dbReference type="Google" id="ProtNLM"/>
    </source>
</evidence>
<dbReference type="Proteomes" id="UP000540989">
    <property type="component" value="Unassembled WGS sequence"/>
</dbReference>
<proteinExistence type="predicted"/>
<dbReference type="SMART" id="SM00065">
    <property type="entry name" value="GAF"/>
    <property type="match status" value="1"/>
</dbReference>
<evidence type="ECO:0000313" key="4">
    <source>
        <dbReference type="EMBL" id="MBB5055496.1"/>
    </source>
</evidence>
<organism evidence="4 5">
    <name type="scientific">Granulicella aggregans</name>
    <dbReference type="NCBI Taxonomy" id="474949"/>
    <lineage>
        <taxon>Bacteria</taxon>
        <taxon>Pseudomonadati</taxon>
        <taxon>Acidobacteriota</taxon>
        <taxon>Terriglobia</taxon>
        <taxon>Terriglobales</taxon>
        <taxon>Acidobacteriaceae</taxon>
        <taxon>Granulicella</taxon>
    </lineage>
</organism>
<feature type="domain" description="GAF" evidence="2">
    <location>
        <begin position="120"/>
        <end position="263"/>
    </location>
</feature>
<feature type="domain" description="PPM-type phosphatase" evidence="3">
    <location>
        <begin position="300"/>
        <end position="518"/>
    </location>
</feature>
<evidence type="ECO:0000259" key="3">
    <source>
        <dbReference type="SMART" id="SM00331"/>
    </source>
</evidence>
<dbReference type="GO" id="GO:0016791">
    <property type="term" value="F:phosphatase activity"/>
    <property type="evidence" value="ECO:0007669"/>
    <property type="project" value="TreeGrafter"/>
</dbReference>
<dbReference type="AlphaFoldDB" id="A0A7W7Z9Z9"/>
<keyword evidence="5" id="KW-1185">Reference proteome</keyword>
<dbReference type="SUPFAM" id="SSF81606">
    <property type="entry name" value="PP2C-like"/>
    <property type="match status" value="1"/>
</dbReference>
<reference evidence="4 5" key="1">
    <citation type="submission" date="2020-08" db="EMBL/GenBank/DDBJ databases">
        <title>Genomic Encyclopedia of Type Strains, Phase IV (KMG-V): Genome sequencing to study the core and pangenomes of soil and plant-associated prokaryotes.</title>
        <authorList>
            <person name="Whitman W."/>
        </authorList>
    </citation>
    <scope>NUCLEOTIDE SEQUENCE [LARGE SCALE GENOMIC DNA]</scope>
    <source>
        <strain evidence="4 5">M8UP14</strain>
    </source>
</reference>
<comment type="caution">
    <text evidence="4">The sequence shown here is derived from an EMBL/GenBank/DDBJ whole genome shotgun (WGS) entry which is preliminary data.</text>
</comment>
<dbReference type="Pfam" id="PF13492">
    <property type="entry name" value="GAF_3"/>
    <property type="match status" value="1"/>
</dbReference>